<name>A0A550JIR4_9BACT</name>
<comment type="function">
    <text evidence="4 5">Required for flagellar hook formation. May act as a scaffolding protein.</text>
</comment>
<sequence length="248" mass="25637">MTDISALGLGAASADLTSSASKSADLSQQIGKTEFLTLLVAQLQNQDPLNPQDPTEFTAQLAQYSSLEQQFATNAHLAKMSESSADVQRLTALSLIGKEVVAESADLTLAPSPDAELSQRLGYTPGVLDGQLGYRLEGAATEVELNIFNEQKTLVATVKAPPAAGGDHFVAWDGRGFSGNLLPAGNYTIEVTAKNAAAADEEASKINASGLIRGTVTGVEIGATGNELMTTAGAVSQAAISNVNQLLM</sequence>
<dbReference type="GO" id="GO:0044781">
    <property type="term" value="P:bacterial-type flagellum organization"/>
    <property type="evidence" value="ECO:0007669"/>
    <property type="project" value="UniProtKB-UniRule"/>
</dbReference>
<protein>
    <recommendedName>
        <fullName evidence="2 5">Basal-body rod modification protein FlgD</fullName>
    </recommendedName>
</protein>
<dbReference type="InterPro" id="IPR025963">
    <property type="entry name" value="FLgD_Tudor"/>
</dbReference>
<dbReference type="InterPro" id="IPR025965">
    <property type="entry name" value="FlgD/Vpr_Ig-like"/>
</dbReference>
<proteinExistence type="inferred from homology"/>
<comment type="similarity">
    <text evidence="1 5">Belongs to the FlgD family.</text>
</comment>
<evidence type="ECO:0000259" key="7">
    <source>
        <dbReference type="Pfam" id="PF13861"/>
    </source>
</evidence>
<evidence type="ECO:0000256" key="2">
    <source>
        <dbReference type="ARBA" id="ARBA00016013"/>
    </source>
</evidence>
<dbReference type="InterPro" id="IPR005648">
    <property type="entry name" value="FlgD"/>
</dbReference>
<gene>
    <name evidence="8" type="ORF">FL622_03080</name>
</gene>
<evidence type="ECO:0000256" key="1">
    <source>
        <dbReference type="ARBA" id="ARBA00010577"/>
    </source>
</evidence>
<keyword evidence="8" id="KW-0282">Flagellum</keyword>
<dbReference type="Proteomes" id="UP000317155">
    <property type="component" value="Unassembled WGS sequence"/>
</dbReference>
<dbReference type="Pfam" id="PF13861">
    <property type="entry name" value="FLgD_tudor"/>
    <property type="match status" value="1"/>
</dbReference>
<reference evidence="8 9" key="1">
    <citation type="submission" date="2019-07" db="EMBL/GenBank/DDBJ databases">
        <title>Insights of Desulfuromonas acetexigens electromicrobiology.</title>
        <authorList>
            <person name="Katuri K."/>
            <person name="Sapireddy V."/>
            <person name="Shaw D.R."/>
            <person name="Saikaly P."/>
        </authorList>
    </citation>
    <scope>NUCLEOTIDE SEQUENCE [LARGE SCALE GENOMIC DNA]</scope>
    <source>
        <strain evidence="8 9">2873</strain>
    </source>
</reference>
<evidence type="ECO:0000313" key="9">
    <source>
        <dbReference type="Proteomes" id="UP000317155"/>
    </source>
</evidence>
<dbReference type="OrthoDB" id="9785233at2"/>
<feature type="domain" description="FlgD/Vpr Ig-like" evidence="6">
    <location>
        <begin position="130"/>
        <end position="196"/>
    </location>
</feature>
<comment type="caution">
    <text evidence="8">The sequence shown here is derived from an EMBL/GenBank/DDBJ whole genome shotgun (WGS) entry which is preliminary data.</text>
</comment>
<accession>A0A550JIR4</accession>
<evidence type="ECO:0000313" key="8">
    <source>
        <dbReference type="EMBL" id="TRO83080.1"/>
    </source>
</evidence>
<evidence type="ECO:0000256" key="3">
    <source>
        <dbReference type="ARBA" id="ARBA00022795"/>
    </source>
</evidence>
<keyword evidence="9" id="KW-1185">Reference proteome</keyword>
<evidence type="ECO:0000259" key="6">
    <source>
        <dbReference type="Pfam" id="PF13860"/>
    </source>
</evidence>
<organism evidence="8 9">
    <name type="scientific">Trichloromonas acetexigens</name>
    <dbReference type="NCBI Taxonomy" id="38815"/>
    <lineage>
        <taxon>Bacteria</taxon>
        <taxon>Pseudomonadati</taxon>
        <taxon>Thermodesulfobacteriota</taxon>
        <taxon>Desulfuromonadia</taxon>
        <taxon>Desulfuromonadales</taxon>
        <taxon>Trichloromonadaceae</taxon>
        <taxon>Trichloromonas</taxon>
    </lineage>
</organism>
<evidence type="ECO:0000256" key="5">
    <source>
        <dbReference type="RuleBase" id="RU362076"/>
    </source>
</evidence>
<dbReference type="AlphaFoldDB" id="A0A550JIR4"/>
<keyword evidence="8" id="KW-0966">Cell projection</keyword>
<keyword evidence="8" id="KW-0969">Cilium</keyword>
<dbReference type="Gene3D" id="2.60.40.4070">
    <property type="match status" value="1"/>
</dbReference>
<evidence type="ECO:0000256" key="4">
    <source>
        <dbReference type="ARBA" id="ARBA00024746"/>
    </source>
</evidence>
<dbReference type="RefSeq" id="WP_092055484.1">
    <property type="nucleotide sequence ID" value="NZ_FOJJ01000012.1"/>
</dbReference>
<keyword evidence="3 5" id="KW-1005">Bacterial flagellum biogenesis</keyword>
<dbReference type="EMBL" id="VJVV01000002">
    <property type="protein sequence ID" value="TRO83080.1"/>
    <property type="molecule type" value="Genomic_DNA"/>
</dbReference>
<feature type="domain" description="FlgD Tudor-like" evidence="7">
    <location>
        <begin position="88"/>
        <end position="240"/>
    </location>
</feature>
<dbReference type="Gene3D" id="2.30.30.910">
    <property type="match status" value="1"/>
</dbReference>
<dbReference type="Pfam" id="PF13860">
    <property type="entry name" value="FlgD_ig"/>
    <property type="match status" value="1"/>
</dbReference>
<dbReference type="Pfam" id="PF03963">
    <property type="entry name" value="FlgD"/>
    <property type="match status" value="1"/>
</dbReference>